<proteinExistence type="predicted"/>
<reference evidence="2 3" key="2">
    <citation type="submission" date="2017-09" db="EMBL/GenBank/DDBJ databases">
        <title>Bacillus patelloidae sp. nov., isolated from the intestinal tract of a marine limpet.</title>
        <authorList>
            <person name="Liu R."/>
            <person name="Dong C."/>
            <person name="Shao Z."/>
        </authorList>
    </citation>
    <scope>NUCLEOTIDE SEQUENCE [LARGE SCALE GENOMIC DNA]</scope>
    <source>
        <strain evidence="2 3">SA5d-4</strain>
    </source>
</reference>
<dbReference type="Proteomes" id="UP000217083">
    <property type="component" value="Unassembled WGS sequence"/>
</dbReference>
<name>A0A263BRS4_9BACI</name>
<reference evidence="3" key="1">
    <citation type="submission" date="2017-08" db="EMBL/GenBank/DDBJ databases">
        <authorList>
            <person name="Huang Z."/>
        </authorList>
    </citation>
    <scope>NUCLEOTIDE SEQUENCE [LARGE SCALE GENOMIC DNA]</scope>
    <source>
        <strain evidence="3">SA5d-4</strain>
    </source>
</reference>
<protein>
    <recommendedName>
        <fullName evidence="1">Glycosyl transferase family 1 domain-containing protein</fullName>
    </recommendedName>
</protein>
<dbReference type="EMBL" id="NPIA01000006">
    <property type="protein sequence ID" value="OZM56411.1"/>
    <property type="molecule type" value="Genomic_DNA"/>
</dbReference>
<dbReference type="Gene3D" id="3.40.50.2000">
    <property type="entry name" value="Glycogen Phosphorylase B"/>
    <property type="match status" value="2"/>
</dbReference>
<evidence type="ECO:0000259" key="1">
    <source>
        <dbReference type="Pfam" id="PF00534"/>
    </source>
</evidence>
<dbReference type="CDD" id="cd03801">
    <property type="entry name" value="GT4_PimA-like"/>
    <property type="match status" value="1"/>
</dbReference>
<comment type="caution">
    <text evidence="2">The sequence shown here is derived from an EMBL/GenBank/DDBJ whole genome shotgun (WGS) entry which is preliminary data.</text>
</comment>
<dbReference type="SUPFAM" id="SSF53756">
    <property type="entry name" value="UDP-Glycosyltransferase/glycogen phosphorylase"/>
    <property type="match status" value="1"/>
</dbReference>
<keyword evidence="3" id="KW-1185">Reference proteome</keyword>
<organism evidence="2 3">
    <name type="scientific">Lottiidibacillus patelloidae</name>
    <dbReference type="NCBI Taxonomy" id="2670334"/>
    <lineage>
        <taxon>Bacteria</taxon>
        <taxon>Bacillati</taxon>
        <taxon>Bacillota</taxon>
        <taxon>Bacilli</taxon>
        <taxon>Bacillales</taxon>
        <taxon>Bacillaceae</taxon>
        <taxon>Lottiidibacillus</taxon>
    </lineage>
</organism>
<evidence type="ECO:0000313" key="3">
    <source>
        <dbReference type="Proteomes" id="UP000217083"/>
    </source>
</evidence>
<dbReference type="PANTHER" id="PTHR12526">
    <property type="entry name" value="GLYCOSYLTRANSFERASE"/>
    <property type="match status" value="1"/>
</dbReference>
<dbReference type="Pfam" id="PF00534">
    <property type="entry name" value="Glycos_transf_1"/>
    <property type="match status" value="1"/>
</dbReference>
<dbReference type="GO" id="GO:0016757">
    <property type="term" value="F:glycosyltransferase activity"/>
    <property type="evidence" value="ECO:0007669"/>
    <property type="project" value="InterPro"/>
</dbReference>
<gene>
    <name evidence="2" type="ORF">CIB95_11595</name>
</gene>
<accession>A0A263BRS4</accession>
<feature type="domain" description="Glycosyl transferase family 1" evidence="1">
    <location>
        <begin position="230"/>
        <end position="384"/>
    </location>
</feature>
<sequence>MYKIYFTFVQLVLLNVIIKTFVMKNAFLELYFNHKNRGAYLMQQNKTRVLFLVNIPAPYRVDFFNELGKLCDLTVLFESGESIEREQSWLSNNFINFKAIFLKGIKIKNSTLSFDVIKYLKKNLFDIIVIGGYSTPTGMLAIEVLKLKKIPFILNSDGGILSNESNIKFMIKKHFISSASYWLSTGKKTNEYLVNYGADEGNIYIYPFTSLSEKDLLKSTLDKLTKKKYKENLSIDYDKCILSVGQVIHRKGFDVLLNSISRIPKEIGVYIIGGIPPEEYLKIVHELSLSNVHFLSFKSKNELKKYYMASDLFVLPTREDIWGLVINEAMAHGLPVITTDKCNAGLELVKDFDNGYLVQVDNSDTLANKIEKILYDDIVSERMAIRSLKKIRRFTIENMAIETNKIFETILKKRDNNGKYK</sequence>
<evidence type="ECO:0000313" key="2">
    <source>
        <dbReference type="EMBL" id="OZM56411.1"/>
    </source>
</evidence>
<dbReference type="AlphaFoldDB" id="A0A263BRS4"/>
<dbReference type="InterPro" id="IPR001296">
    <property type="entry name" value="Glyco_trans_1"/>
</dbReference>